<evidence type="ECO:0000313" key="1">
    <source>
        <dbReference type="EMBL" id="WNL49356.1"/>
    </source>
</evidence>
<dbReference type="EMBL" id="OR339795">
    <property type="protein sequence ID" value="WNL49356.1"/>
    <property type="molecule type" value="Genomic_DNA"/>
</dbReference>
<accession>A0AA96ERF8</accession>
<reference evidence="1" key="1">
    <citation type="submission" date="2023-07" db="EMBL/GenBank/DDBJ databases">
        <authorList>
            <person name="Li D."/>
        </authorList>
    </citation>
    <scope>NUCLEOTIDE SEQUENCE</scope>
</reference>
<proteinExistence type="predicted"/>
<name>A0AA96ERF8_9CAUD</name>
<sequence length="39" mass="4815">MKTQWTIRKNSIHRIKIDKIDQKTIKNKHKRQTIKLSQK</sequence>
<protein>
    <submittedName>
        <fullName evidence="1">Uncharacterized protein</fullName>
    </submittedName>
</protein>
<organism evidence="1">
    <name type="scientific">Escherichia phage phi456</name>
    <dbReference type="NCBI Taxonomy" id="3075925"/>
    <lineage>
        <taxon>Viruses</taxon>
        <taxon>Duplodnaviria</taxon>
        <taxon>Heunggongvirae</taxon>
        <taxon>Uroviricota</taxon>
        <taxon>Caudoviricetes</taxon>
        <taxon>Punavirus</taxon>
        <taxon>Punavirus P1</taxon>
    </lineage>
</organism>